<evidence type="ECO:0000313" key="2">
    <source>
        <dbReference type="EMBL" id="TCP16076.1"/>
    </source>
</evidence>
<keyword evidence="1" id="KW-1133">Transmembrane helix</keyword>
<accession>A0A4V2SJL8</accession>
<feature type="transmembrane region" description="Helical" evidence="1">
    <location>
        <begin position="46"/>
        <end position="66"/>
    </location>
</feature>
<evidence type="ECO:0000313" key="3">
    <source>
        <dbReference type="Proteomes" id="UP000295182"/>
    </source>
</evidence>
<gene>
    <name evidence="2" type="ORF">EV674_12165</name>
</gene>
<keyword evidence="1" id="KW-0812">Transmembrane</keyword>
<feature type="transmembrane region" description="Helical" evidence="1">
    <location>
        <begin position="72"/>
        <end position="92"/>
    </location>
</feature>
<dbReference type="OrthoDB" id="8796984at2"/>
<organism evidence="2 3">
    <name type="scientific">Simplicispira metamorpha</name>
    <dbReference type="NCBI Taxonomy" id="80881"/>
    <lineage>
        <taxon>Bacteria</taxon>
        <taxon>Pseudomonadati</taxon>
        <taxon>Pseudomonadota</taxon>
        <taxon>Betaproteobacteria</taxon>
        <taxon>Burkholderiales</taxon>
        <taxon>Comamonadaceae</taxon>
        <taxon>Simplicispira</taxon>
    </lineage>
</organism>
<dbReference type="AlphaFoldDB" id="A0A4V2SJL8"/>
<protein>
    <recommendedName>
        <fullName evidence="4">DUF3649 domain-containing protein</fullName>
    </recommendedName>
</protein>
<name>A0A4V2SJL8_9BURK</name>
<dbReference type="EMBL" id="SLXH01000021">
    <property type="protein sequence ID" value="TCP16076.1"/>
    <property type="molecule type" value="Genomic_DNA"/>
</dbReference>
<evidence type="ECO:0008006" key="4">
    <source>
        <dbReference type="Google" id="ProtNLM"/>
    </source>
</evidence>
<keyword evidence="3" id="KW-1185">Reference proteome</keyword>
<reference evidence="2 3" key="1">
    <citation type="submission" date="2019-03" db="EMBL/GenBank/DDBJ databases">
        <title>Genomic Encyclopedia of Type Strains, Phase IV (KMG-IV): sequencing the most valuable type-strain genomes for metagenomic binning, comparative biology and taxonomic classification.</title>
        <authorList>
            <person name="Goeker M."/>
        </authorList>
    </citation>
    <scope>NUCLEOTIDE SEQUENCE [LARGE SCALE GENOMIC DNA]</scope>
    <source>
        <strain evidence="2 3">DSM 1837</strain>
    </source>
</reference>
<feature type="transmembrane region" description="Helical" evidence="1">
    <location>
        <begin position="20"/>
        <end position="39"/>
    </location>
</feature>
<dbReference type="RefSeq" id="WP_119013534.1">
    <property type="nucleotide sequence ID" value="NZ_QXNC01000018.1"/>
</dbReference>
<keyword evidence="1" id="KW-0472">Membrane</keyword>
<evidence type="ECO:0000256" key="1">
    <source>
        <dbReference type="SAM" id="Phobius"/>
    </source>
</evidence>
<dbReference type="Proteomes" id="UP000295182">
    <property type="component" value="Unassembled WGS sequence"/>
</dbReference>
<proteinExistence type="predicted"/>
<comment type="caution">
    <text evidence="2">The sequence shown here is derived from an EMBL/GenBank/DDBJ whole genome shotgun (WGS) entry which is preliminary data.</text>
</comment>
<sequence>MNPFVIHRPGLGLLSRVTAAVLGGYLLASAWVVFCGVALPGRAEAVLAGVQLSFVVYVGAVVWAFAPVPLGRVWMGLLVPAAALAGLAALLARLEG</sequence>